<evidence type="ECO:0000256" key="8">
    <source>
        <dbReference type="SAM" id="MobiDB-lite"/>
    </source>
</evidence>
<dbReference type="Pfam" id="PF03918">
    <property type="entry name" value="CcmH"/>
    <property type="match status" value="1"/>
</dbReference>
<dbReference type="STRING" id="561184.SAMN05216376_10183"/>
<keyword evidence="6 7" id="KW-0408">Iron</keyword>
<dbReference type="InterPro" id="IPR051263">
    <property type="entry name" value="C-type_cytochrome_biogenesis"/>
</dbReference>
<dbReference type="GO" id="GO:0005886">
    <property type="term" value="C:plasma membrane"/>
    <property type="evidence" value="ECO:0007669"/>
    <property type="project" value="TreeGrafter"/>
</dbReference>
<keyword evidence="7" id="KW-1133">Transmembrane helix</keyword>
<evidence type="ECO:0000256" key="1">
    <source>
        <dbReference type="ARBA" id="ARBA00010342"/>
    </source>
</evidence>
<keyword evidence="5" id="KW-0201">Cytochrome c-type biogenesis</keyword>
<accession>A0A0B3S0B5</accession>
<dbReference type="CDD" id="cd16378">
    <property type="entry name" value="CcmH_N"/>
    <property type="match status" value="1"/>
</dbReference>
<evidence type="ECO:0000313" key="10">
    <source>
        <dbReference type="EMBL" id="KHQ53782.1"/>
    </source>
</evidence>
<evidence type="ECO:0000256" key="4">
    <source>
        <dbReference type="ARBA" id="ARBA00022729"/>
    </source>
</evidence>
<evidence type="ECO:0000256" key="6">
    <source>
        <dbReference type="ARBA" id="ARBA00023004"/>
    </source>
</evidence>
<feature type="region of interest" description="Disordered" evidence="8">
    <location>
        <begin position="143"/>
        <end position="165"/>
    </location>
</feature>
<evidence type="ECO:0000256" key="7">
    <source>
        <dbReference type="RuleBase" id="RU364112"/>
    </source>
</evidence>
<organism evidence="10 11">
    <name type="scientific">Mameliella alba</name>
    <dbReference type="NCBI Taxonomy" id="561184"/>
    <lineage>
        <taxon>Bacteria</taxon>
        <taxon>Pseudomonadati</taxon>
        <taxon>Pseudomonadota</taxon>
        <taxon>Alphaproteobacteria</taxon>
        <taxon>Rhodobacterales</taxon>
        <taxon>Roseobacteraceae</taxon>
        <taxon>Mameliella</taxon>
    </lineage>
</organism>
<evidence type="ECO:0000256" key="5">
    <source>
        <dbReference type="ARBA" id="ARBA00022748"/>
    </source>
</evidence>
<dbReference type="PATRIC" id="fig|1515334.3.peg.1782"/>
<comment type="caution">
    <text evidence="10">The sequence shown here is derived from an EMBL/GenBank/DDBJ whole genome shotgun (WGS) entry which is preliminary data.</text>
</comment>
<dbReference type="GO" id="GO:0017004">
    <property type="term" value="P:cytochrome complex assembly"/>
    <property type="evidence" value="ECO:0007669"/>
    <property type="project" value="UniProtKB-KW"/>
</dbReference>
<feature type="transmembrane region" description="Helical" evidence="7">
    <location>
        <begin position="113"/>
        <end position="134"/>
    </location>
</feature>
<reference evidence="10 11" key="1">
    <citation type="submission" date="2014-10" db="EMBL/GenBank/DDBJ databases">
        <title>Genome sequence of Ponticoccus sp. strain UMTAT08 isolated from clonal culture of toxic dinoflagellate Alexandrium tamiyavanichii.</title>
        <authorList>
            <person name="Gan H.Y."/>
            <person name="Muhd D.-D."/>
            <person name="Mohd Noor M.E."/>
            <person name="Yeong Y.S."/>
            <person name="Usup G."/>
        </authorList>
    </citation>
    <scope>NUCLEOTIDE SEQUENCE [LARGE SCALE GENOMIC DNA]</scope>
    <source>
        <strain evidence="10 11">UMTAT08</strain>
    </source>
</reference>
<dbReference type="EMBL" id="JSUQ01000006">
    <property type="protein sequence ID" value="KHQ53782.1"/>
    <property type="molecule type" value="Genomic_DNA"/>
</dbReference>
<dbReference type="Proteomes" id="UP000030960">
    <property type="component" value="Unassembled WGS sequence"/>
</dbReference>
<keyword evidence="4 7" id="KW-0732">Signal</keyword>
<evidence type="ECO:0000256" key="3">
    <source>
        <dbReference type="ARBA" id="ARBA00022723"/>
    </source>
</evidence>
<dbReference type="PANTHER" id="PTHR47870:SF1">
    <property type="entry name" value="CYTOCHROME C-TYPE BIOGENESIS PROTEIN CCMH"/>
    <property type="match status" value="1"/>
</dbReference>
<dbReference type="InterPro" id="IPR038297">
    <property type="entry name" value="CcmH/CycL/NrfF/Ccl2_sf"/>
</dbReference>
<name>A0A0B3S0B5_9RHOB</name>
<keyword evidence="7" id="KW-0472">Membrane</keyword>
<evidence type="ECO:0000259" key="9">
    <source>
        <dbReference type="Pfam" id="PF03918"/>
    </source>
</evidence>
<comment type="similarity">
    <text evidence="1 7">Belongs to the CcmH/CycL/Ccl2/NrfF family.</text>
</comment>
<evidence type="ECO:0000256" key="2">
    <source>
        <dbReference type="ARBA" id="ARBA00022617"/>
    </source>
</evidence>
<proteinExistence type="inferred from homology"/>
<dbReference type="GO" id="GO:0046872">
    <property type="term" value="F:metal ion binding"/>
    <property type="evidence" value="ECO:0007669"/>
    <property type="project" value="UniProtKB-KW"/>
</dbReference>
<feature type="domain" description="CcmH/CycL/Ccl2/NrfF N-terminal" evidence="9">
    <location>
        <begin position="18"/>
        <end position="160"/>
    </location>
</feature>
<dbReference type="Gene3D" id="1.10.8.640">
    <property type="entry name" value="Cytochrome C biogenesis protein"/>
    <property type="match status" value="1"/>
</dbReference>
<sequence>MMGNTGRRGQSPSYILGLLFALVANVALAVQPDEMLDDPALEARARDISAGLRCLVCQNESIDESNASLARDLRILVRERIMAGDTNEEVVAFIVDRYGEFVLLKPTTGGWNWLLWASGPGLFLLALVVGMAYVRRRSLAAGAGDEGLSPEEQKRLDELLKGEEG</sequence>
<dbReference type="InterPro" id="IPR005616">
    <property type="entry name" value="CcmH/CycL/Ccl2/NrfF_N"/>
</dbReference>
<evidence type="ECO:0000313" key="11">
    <source>
        <dbReference type="Proteomes" id="UP000030960"/>
    </source>
</evidence>
<dbReference type="PANTHER" id="PTHR47870">
    <property type="entry name" value="CYTOCHROME C-TYPE BIOGENESIS PROTEIN CCMH"/>
    <property type="match status" value="1"/>
</dbReference>
<comment type="function">
    <text evidence="7">Possible subunit of a heme lyase.</text>
</comment>
<dbReference type="RefSeq" id="WP_390624858.1">
    <property type="nucleotide sequence ID" value="NZ_JAHVJH010000004.1"/>
</dbReference>
<gene>
    <name evidence="10" type="ORF">OA50_01771</name>
</gene>
<keyword evidence="7" id="KW-0812">Transmembrane</keyword>
<protein>
    <recommendedName>
        <fullName evidence="7">Cytochrome c-type biogenesis protein</fullName>
    </recommendedName>
</protein>
<keyword evidence="2 7" id="KW-0349">Heme</keyword>
<dbReference type="AlphaFoldDB" id="A0A0B3S0B5"/>
<keyword evidence="3 7" id="KW-0479">Metal-binding</keyword>
<feature type="compositionally biased region" description="Basic and acidic residues" evidence="8">
    <location>
        <begin position="151"/>
        <end position="165"/>
    </location>
</feature>
<keyword evidence="11" id="KW-1185">Reference proteome</keyword>